<keyword evidence="2" id="KW-0677">Repeat</keyword>
<dbReference type="PANTHER" id="PTHR12547">
    <property type="entry name" value="CCCH ZINC FINGER/TIS11-RELATED"/>
    <property type="match status" value="1"/>
</dbReference>
<dbReference type="InterPro" id="IPR036855">
    <property type="entry name" value="Znf_CCCH_sf"/>
</dbReference>
<reference evidence="10" key="1">
    <citation type="journal article" date="2017" name="Nat. Commun.">
        <title>The asparagus genome sheds light on the origin and evolution of a young Y chromosome.</title>
        <authorList>
            <person name="Harkess A."/>
            <person name="Zhou J."/>
            <person name="Xu C."/>
            <person name="Bowers J.E."/>
            <person name="Van der Hulst R."/>
            <person name="Ayyampalayam S."/>
            <person name="Mercati F."/>
            <person name="Riccardi P."/>
            <person name="McKain M.R."/>
            <person name="Kakrana A."/>
            <person name="Tang H."/>
            <person name="Ray J."/>
            <person name="Groenendijk J."/>
            <person name="Arikit S."/>
            <person name="Mathioni S.M."/>
            <person name="Nakano M."/>
            <person name="Shan H."/>
            <person name="Telgmann-Rauber A."/>
            <person name="Kanno A."/>
            <person name="Yue Z."/>
            <person name="Chen H."/>
            <person name="Li W."/>
            <person name="Chen Y."/>
            <person name="Xu X."/>
            <person name="Zhang Y."/>
            <person name="Luo S."/>
            <person name="Chen H."/>
            <person name="Gao J."/>
            <person name="Mao Z."/>
            <person name="Pires J.C."/>
            <person name="Luo M."/>
            <person name="Kudrna D."/>
            <person name="Wing R.A."/>
            <person name="Meyers B.C."/>
            <person name="Yi K."/>
            <person name="Kong H."/>
            <person name="Lavrijsen P."/>
            <person name="Sunseri F."/>
            <person name="Falavigna A."/>
            <person name="Ye Y."/>
            <person name="Leebens-Mack J.H."/>
            <person name="Chen G."/>
        </authorList>
    </citation>
    <scope>NUCLEOTIDE SEQUENCE [LARGE SCALE GENOMIC DNA]</scope>
    <source>
        <strain evidence="10">cv. DH0086</strain>
    </source>
</reference>
<dbReference type="Pfam" id="PF00642">
    <property type="entry name" value="zf-CCCH"/>
    <property type="match status" value="1"/>
</dbReference>
<dbReference type="AlphaFoldDB" id="A0A5P1FVN8"/>
<dbReference type="InterPro" id="IPR036612">
    <property type="entry name" value="KH_dom_type_1_sf"/>
</dbReference>
<feature type="zinc finger region" description="C3H1-type" evidence="6">
    <location>
        <begin position="37"/>
        <end position="65"/>
    </location>
</feature>
<sequence length="372" mass="39053">MDFGAARKRGRPDSANGNGGFAGIKRAKEVDAQSGLGSKSKPCTKFFSMVGCPFGEGCHFQHYVPGGYAVVSQMTNMGNAAAQAPSFRVPIAPPPIPDTHAPPPSNLKTKMCNKYNTAEGCKFGDKCNFAHGDRELGKPIVPSHNSPVALPTPVSAGRMMAHVERPQPPAATPAPGSFSASATAKISVDASLFGAIIGKGGANTKHISRATGVKLAIRDHESDAKLKNIELEGSIDQISKANALVQELLLNISATASVPAKTPVAALLLLPLLLVLRVISRPSSVRTSQRAPARLATDAILLTVLASCGKQLFEFALSEICFVYLISGCRVLSNLSALAVGSDYHGTRTFTGDLDRLCAVLIIHFLAFVVSL</sequence>
<evidence type="ECO:0000256" key="3">
    <source>
        <dbReference type="ARBA" id="ARBA00022771"/>
    </source>
</evidence>
<dbReference type="Gene3D" id="3.30.1370.10">
    <property type="entry name" value="K Homology domain, type 1"/>
    <property type="match status" value="1"/>
</dbReference>
<dbReference type="FunFam" id="4.10.1000.10:FF:000003">
    <property type="entry name" value="Zinc finger CCCH domain-containing protein"/>
    <property type="match status" value="1"/>
</dbReference>
<evidence type="ECO:0000256" key="6">
    <source>
        <dbReference type="PROSITE-ProRule" id="PRU00723"/>
    </source>
</evidence>
<evidence type="ECO:0000256" key="7">
    <source>
        <dbReference type="SAM" id="MobiDB-lite"/>
    </source>
</evidence>
<dbReference type="SUPFAM" id="SSF90229">
    <property type="entry name" value="CCCH zinc finger"/>
    <property type="match status" value="2"/>
</dbReference>
<keyword evidence="4 6" id="KW-0862">Zinc</keyword>
<evidence type="ECO:0000313" key="9">
    <source>
        <dbReference type="EMBL" id="ONK81843.1"/>
    </source>
</evidence>
<dbReference type="GO" id="GO:0051252">
    <property type="term" value="P:regulation of RNA metabolic process"/>
    <property type="evidence" value="ECO:0007669"/>
    <property type="project" value="UniProtKB-ARBA"/>
</dbReference>
<dbReference type="SMART" id="SM00322">
    <property type="entry name" value="KH"/>
    <property type="match status" value="1"/>
</dbReference>
<dbReference type="PANTHER" id="PTHR12547:SF184">
    <property type="entry name" value="CCCH-TYPE ZN-FINGER PROTEIN"/>
    <property type="match status" value="1"/>
</dbReference>
<protein>
    <recommendedName>
        <fullName evidence="8">C3H1-type domain-containing protein</fullName>
    </recommendedName>
</protein>
<keyword evidence="5" id="KW-0694">RNA-binding</keyword>
<dbReference type="GO" id="GO:0003729">
    <property type="term" value="F:mRNA binding"/>
    <property type="evidence" value="ECO:0007669"/>
    <property type="project" value="InterPro"/>
</dbReference>
<feature type="domain" description="C3H1-type" evidence="8">
    <location>
        <begin position="37"/>
        <end position="65"/>
    </location>
</feature>
<evidence type="ECO:0000256" key="4">
    <source>
        <dbReference type="ARBA" id="ARBA00022833"/>
    </source>
</evidence>
<keyword evidence="3 6" id="KW-0863">Zinc-finger</keyword>
<feature type="domain" description="C3H1-type" evidence="8">
    <location>
        <begin position="106"/>
        <end position="134"/>
    </location>
</feature>
<dbReference type="EMBL" id="CM007381">
    <property type="protein sequence ID" value="ONK81843.1"/>
    <property type="molecule type" value="Genomic_DNA"/>
</dbReference>
<evidence type="ECO:0000256" key="5">
    <source>
        <dbReference type="PROSITE-ProRule" id="PRU00117"/>
    </source>
</evidence>
<dbReference type="GO" id="GO:0008270">
    <property type="term" value="F:zinc ion binding"/>
    <property type="evidence" value="ECO:0007669"/>
    <property type="project" value="UniProtKB-KW"/>
</dbReference>
<keyword evidence="1 6" id="KW-0479">Metal-binding</keyword>
<evidence type="ECO:0000313" key="10">
    <source>
        <dbReference type="Proteomes" id="UP000243459"/>
    </source>
</evidence>
<gene>
    <name evidence="9" type="ORF">A4U43_C01F33440</name>
</gene>
<dbReference type="GO" id="GO:0010468">
    <property type="term" value="P:regulation of gene expression"/>
    <property type="evidence" value="ECO:0007669"/>
    <property type="project" value="UniProtKB-ARBA"/>
</dbReference>
<accession>A0A5P1FVN8</accession>
<organism evidence="9 10">
    <name type="scientific">Asparagus officinalis</name>
    <name type="common">Garden asparagus</name>
    <dbReference type="NCBI Taxonomy" id="4686"/>
    <lineage>
        <taxon>Eukaryota</taxon>
        <taxon>Viridiplantae</taxon>
        <taxon>Streptophyta</taxon>
        <taxon>Embryophyta</taxon>
        <taxon>Tracheophyta</taxon>
        <taxon>Spermatophyta</taxon>
        <taxon>Magnoliopsida</taxon>
        <taxon>Liliopsida</taxon>
        <taxon>Asparagales</taxon>
        <taxon>Asparagaceae</taxon>
        <taxon>Asparagoideae</taxon>
        <taxon>Asparagus</taxon>
    </lineage>
</organism>
<dbReference type="PROSITE" id="PS50084">
    <property type="entry name" value="KH_TYPE_1"/>
    <property type="match status" value="1"/>
</dbReference>
<dbReference type="InterPro" id="IPR004087">
    <property type="entry name" value="KH_dom"/>
</dbReference>
<name>A0A5P1FVN8_ASPOF</name>
<proteinExistence type="predicted"/>
<dbReference type="InterPro" id="IPR045877">
    <property type="entry name" value="ZFP36-like"/>
</dbReference>
<dbReference type="Gramene" id="ONK81843">
    <property type="protein sequence ID" value="ONK81843"/>
    <property type="gene ID" value="A4U43_C01F33440"/>
</dbReference>
<dbReference type="Gene3D" id="4.10.1000.10">
    <property type="entry name" value="Zinc finger, CCCH-type"/>
    <property type="match status" value="1"/>
</dbReference>
<dbReference type="SMART" id="SM00356">
    <property type="entry name" value="ZnF_C3H1"/>
    <property type="match status" value="2"/>
</dbReference>
<feature type="compositionally biased region" description="Basic residues" evidence="7">
    <location>
        <begin position="1"/>
        <end position="10"/>
    </location>
</feature>
<evidence type="ECO:0000256" key="1">
    <source>
        <dbReference type="ARBA" id="ARBA00022723"/>
    </source>
</evidence>
<dbReference type="Proteomes" id="UP000243459">
    <property type="component" value="Chromosome 1"/>
</dbReference>
<dbReference type="SUPFAM" id="SSF54791">
    <property type="entry name" value="Eukaryotic type KH-domain (KH-domain type I)"/>
    <property type="match status" value="1"/>
</dbReference>
<feature type="region of interest" description="Disordered" evidence="7">
    <location>
        <begin position="1"/>
        <end position="24"/>
    </location>
</feature>
<dbReference type="PROSITE" id="PS50103">
    <property type="entry name" value="ZF_C3H1"/>
    <property type="match status" value="2"/>
</dbReference>
<dbReference type="InterPro" id="IPR004088">
    <property type="entry name" value="KH_dom_type_1"/>
</dbReference>
<evidence type="ECO:0000256" key="2">
    <source>
        <dbReference type="ARBA" id="ARBA00022737"/>
    </source>
</evidence>
<feature type="zinc finger region" description="C3H1-type" evidence="6">
    <location>
        <begin position="106"/>
        <end position="134"/>
    </location>
</feature>
<dbReference type="InterPro" id="IPR000571">
    <property type="entry name" value="Znf_CCCH"/>
</dbReference>
<dbReference type="Pfam" id="PF00013">
    <property type="entry name" value="KH_1"/>
    <property type="match status" value="1"/>
</dbReference>
<evidence type="ECO:0000259" key="8">
    <source>
        <dbReference type="PROSITE" id="PS50103"/>
    </source>
</evidence>
<keyword evidence="10" id="KW-1185">Reference proteome</keyword>